<sequence length="185" mass="19422">MSLTAKDIFERATIIPVMTVDDVERAVEVGANLYEQGFEVLEVTLRTPLAIKAIEEMRRRLPQALVGAGTVLNEEQLQQVVAAGAQFAISPGATPALLQAGKTCGIPLIPGVATVSEAMVGIEHGYSEFKLFPAEAVGGVKLLKSIAAPLPGISFCPTGGINEANYKDYLALPNVSCVGGSWIIA</sequence>
<dbReference type="RefSeq" id="WP_053952281.1">
    <property type="nucleotide sequence ID" value="NZ_FNCB01000001.1"/>
</dbReference>
<comment type="subunit">
    <text evidence="3">Homotrimer.</text>
</comment>
<evidence type="ECO:0000256" key="3">
    <source>
        <dbReference type="ARBA" id="ARBA00011233"/>
    </source>
</evidence>
<dbReference type="InterPro" id="IPR013785">
    <property type="entry name" value="Aldolase_TIM"/>
</dbReference>
<proteinExistence type="inferred from homology"/>
<dbReference type="InterPro" id="IPR000887">
    <property type="entry name" value="Aldlse_KDPG_KHG"/>
</dbReference>
<dbReference type="InterPro" id="IPR031338">
    <property type="entry name" value="KDPG/KHG_AS_2"/>
</dbReference>
<evidence type="ECO:0000313" key="7">
    <source>
        <dbReference type="Proteomes" id="UP000053030"/>
    </source>
</evidence>
<dbReference type="AlphaFoldDB" id="A0A837NHV0"/>
<evidence type="ECO:0000256" key="4">
    <source>
        <dbReference type="ARBA" id="ARBA00023239"/>
    </source>
</evidence>
<dbReference type="OrthoDB" id="9805177at2"/>
<keyword evidence="5" id="KW-0119">Carbohydrate metabolism</keyword>
<evidence type="ECO:0000256" key="5">
    <source>
        <dbReference type="ARBA" id="ARBA00023277"/>
    </source>
</evidence>
<dbReference type="Proteomes" id="UP000053030">
    <property type="component" value="Unassembled WGS sequence"/>
</dbReference>
<evidence type="ECO:0000256" key="2">
    <source>
        <dbReference type="ARBA" id="ARBA00006906"/>
    </source>
</evidence>
<keyword evidence="4 6" id="KW-0456">Lyase</keyword>
<protein>
    <submittedName>
        <fullName evidence="6">Keto-deoxy-phosphogluconate aldolase</fullName>
        <ecNumber evidence="6">4.1.2.14</ecNumber>
        <ecNumber evidence="6">4.1.3.16</ecNumber>
    </submittedName>
</protein>
<dbReference type="PANTHER" id="PTHR30246:SF1">
    <property type="entry name" value="2-DEHYDRO-3-DEOXY-6-PHOSPHOGALACTONATE ALDOLASE-RELATED"/>
    <property type="match status" value="1"/>
</dbReference>
<dbReference type="CDD" id="cd00452">
    <property type="entry name" value="KDPG_aldolase"/>
    <property type="match status" value="1"/>
</dbReference>
<dbReference type="PROSITE" id="PS00160">
    <property type="entry name" value="ALDOLASE_KDPG_KHG_2"/>
    <property type="match status" value="1"/>
</dbReference>
<accession>A0A837NHV0</accession>
<dbReference type="GO" id="GO:0008700">
    <property type="term" value="F:(R,S)-4-hydroxy-2-oxoglutarate aldolase activity"/>
    <property type="evidence" value="ECO:0007669"/>
    <property type="project" value="UniProtKB-EC"/>
</dbReference>
<gene>
    <name evidence="6" type="ORF">AFK76_00130</name>
</gene>
<dbReference type="Gene3D" id="3.20.20.70">
    <property type="entry name" value="Aldolase class I"/>
    <property type="match status" value="1"/>
</dbReference>
<comment type="pathway">
    <text evidence="1">Carbohydrate acid metabolism.</text>
</comment>
<comment type="caution">
    <text evidence="6">The sequence shown here is derived from an EMBL/GenBank/DDBJ whole genome shotgun (WGS) entry which is preliminary data.</text>
</comment>
<dbReference type="PANTHER" id="PTHR30246">
    <property type="entry name" value="2-KETO-3-DEOXY-6-PHOSPHOGLUCONATE ALDOLASE"/>
    <property type="match status" value="1"/>
</dbReference>
<dbReference type="Pfam" id="PF01081">
    <property type="entry name" value="Aldolase"/>
    <property type="match status" value="1"/>
</dbReference>
<dbReference type="NCBIfam" id="TIGR01182">
    <property type="entry name" value="eda"/>
    <property type="match status" value="1"/>
</dbReference>
<dbReference type="SUPFAM" id="SSF51569">
    <property type="entry name" value="Aldolase"/>
    <property type="match status" value="1"/>
</dbReference>
<keyword evidence="7" id="KW-1185">Reference proteome</keyword>
<dbReference type="GO" id="GO:0008675">
    <property type="term" value="F:2-dehydro-3-deoxy-phosphogluconate aldolase activity"/>
    <property type="evidence" value="ECO:0007669"/>
    <property type="project" value="UniProtKB-EC"/>
</dbReference>
<dbReference type="EMBL" id="LHSG01000001">
    <property type="protein sequence ID" value="KPD24808.1"/>
    <property type="molecule type" value="Genomic_DNA"/>
</dbReference>
<dbReference type="EC" id="4.1.3.16" evidence="6"/>
<dbReference type="NCBIfam" id="NF004325">
    <property type="entry name" value="PRK05718.1"/>
    <property type="match status" value="1"/>
</dbReference>
<comment type="similarity">
    <text evidence="2">Belongs to the KHG/KDPG aldolase family.</text>
</comment>
<dbReference type="EC" id="4.1.2.14" evidence="6"/>
<evidence type="ECO:0000313" key="6">
    <source>
        <dbReference type="EMBL" id="KPD24808.1"/>
    </source>
</evidence>
<reference evidence="6 7" key="1">
    <citation type="submission" date="2015-08" db="EMBL/GenBank/DDBJ databases">
        <title>Genome sequencing and assembly of the deep-sea bacterium Idiomarina zobellii.</title>
        <authorList>
            <person name="Mithoefer S.D."/>
            <person name="Rheaume B.A."/>
            <person name="MacLea K.S."/>
        </authorList>
    </citation>
    <scope>NUCLEOTIDE SEQUENCE [LARGE SCALE GENOMIC DNA]</scope>
    <source>
        <strain evidence="6 7">KMM 231</strain>
    </source>
</reference>
<name>A0A837NHV0_9GAMM</name>
<organism evidence="6 7">
    <name type="scientific">Idiomarina zobellii</name>
    <dbReference type="NCBI Taxonomy" id="86103"/>
    <lineage>
        <taxon>Bacteria</taxon>
        <taxon>Pseudomonadati</taxon>
        <taxon>Pseudomonadota</taxon>
        <taxon>Gammaproteobacteria</taxon>
        <taxon>Alteromonadales</taxon>
        <taxon>Idiomarinaceae</taxon>
        <taxon>Idiomarina</taxon>
    </lineage>
</organism>
<evidence type="ECO:0000256" key="1">
    <source>
        <dbReference type="ARBA" id="ARBA00004761"/>
    </source>
</evidence>